<dbReference type="PANTHER" id="PTHR23524">
    <property type="entry name" value="TRANSPORTER, PUTATIVE (AFU_ORTHOLOGUE AFUA_8G04850)-RELATED"/>
    <property type="match status" value="1"/>
</dbReference>
<reference evidence="3 4" key="1">
    <citation type="submission" date="2015-05" db="EMBL/GenBank/DDBJ databases">
        <title>Distinctive expansion of gene families associated with plant cell wall degradation and secondary metabolism in the genomes of grapevine trunk pathogens.</title>
        <authorList>
            <person name="Lawrence D.P."/>
            <person name="Travadon R."/>
            <person name="Rolshausen P.E."/>
            <person name="Baumgartner K."/>
        </authorList>
    </citation>
    <scope>NUCLEOTIDE SEQUENCE [LARGE SCALE GENOMIC DNA]</scope>
    <source>
        <strain evidence="3">UCRPC4</strain>
    </source>
</reference>
<keyword evidence="4" id="KW-1185">Reference proteome</keyword>
<evidence type="ECO:0000313" key="3">
    <source>
        <dbReference type="EMBL" id="KKY18957.1"/>
    </source>
</evidence>
<dbReference type="AlphaFoldDB" id="A0A0G2E7I1"/>
<feature type="transmembrane region" description="Helical" evidence="2">
    <location>
        <begin position="228"/>
        <end position="249"/>
    </location>
</feature>
<evidence type="ECO:0000313" key="4">
    <source>
        <dbReference type="Proteomes" id="UP000053317"/>
    </source>
</evidence>
<dbReference type="InterPro" id="IPR036259">
    <property type="entry name" value="MFS_trans_sf"/>
</dbReference>
<feature type="transmembrane region" description="Helical" evidence="2">
    <location>
        <begin position="28"/>
        <end position="48"/>
    </location>
</feature>
<feature type="transmembrane region" description="Helical" evidence="2">
    <location>
        <begin position="261"/>
        <end position="287"/>
    </location>
</feature>
<sequence>MQRDSALNRNEANGKPLSTEPSSSSSRVAGLVGVFTGIGALISLAVFLPLPARFQKAGISPAQALQDSYYVVAAVALVLSVWSFFGLRQIRDDEGKGIIMAIRSFRSDKTLSDAEAKITPFWMRFSTSFIMGFKNRKIGLGYTGGLVARASSVGISLFIPLAINAQFKSAGLCNVEVLDAPAGLPDIKRRCPRAYTLSAELTGVSQLIALLAAPGFGYLSARLPRNIPLIFGACAGIAGYITFGISVQHKREGVNGTVGDFVAMALIGLSQIAAIVCSLGILSDGILQQSQQRRSPEVFTDDGQSDALADDAEGEGMDEESRLMGGNDSSKEDASALKGSIAGMYSLYGGAGILILTKMGGSLFDKVSFGSPFYIMATFNGVLLAACILTALKPYGLLLSSK</sequence>
<reference evidence="3 4" key="2">
    <citation type="submission" date="2015-05" db="EMBL/GenBank/DDBJ databases">
        <authorList>
            <person name="Morales-Cruz A."/>
            <person name="Amrine K.C."/>
            <person name="Cantu D."/>
        </authorList>
    </citation>
    <scope>NUCLEOTIDE SEQUENCE [LARGE SCALE GENOMIC DNA]</scope>
    <source>
        <strain evidence="3">UCRPC4</strain>
    </source>
</reference>
<evidence type="ECO:0000256" key="2">
    <source>
        <dbReference type="SAM" id="Phobius"/>
    </source>
</evidence>
<dbReference type="Proteomes" id="UP000053317">
    <property type="component" value="Unassembled WGS sequence"/>
</dbReference>
<dbReference type="SUPFAM" id="SSF103473">
    <property type="entry name" value="MFS general substrate transporter"/>
    <property type="match status" value="1"/>
</dbReference>
<organism evidence="3 4">
    <name type="scientific">Phaeomoniella chlamydospora</name>
    <name type="common">Phaeoacremonium chlamydosporum</name>
    <dbReference type="NCBI Taxonomy" id="158046"/>
    <lineage>
        <taxon>Eukaryota</taxon>
        <taxon>Fungi</taxon>
        <taxon>Dikarya</taxon>
        <taxon>Ascomycota</taxon>
        <taxon>Pezizomycotina</taxon>
        <taxon>Eurotiomycetes</taxon>
        <taxon>Chaetothyriomycetidae</taxon>
        <taxon>Phaeomoniellales</taxon>
        <taxon>Phaeomoniellaceae</taxon>
        <taxon>Phaeomoniella</taxon>
    </lineage>
</organism>
<gene>
    <name evidence="3" type="ORF">UCRPC4_g04679</name>
</gene>
<feature type="transmembrane region" description="Helical" evidence="2">
    <location>
        <begin position="341"/>
        <end position="361"/>
    </location>
</feature>
<keyword evidence="2" id="KW-0472">Membrane</keyword>
<feature type="region of interest" description="Disordered" evidence="1">
    <location>
        <begin position="293"/>
        <end position="331"/>
    </location>
</feature>
<keyword evidence="2" id="KW-1133">Transmembrane helix</keyword>
<feature type="transmembrane region" description="Helical" evidence="2">
    <location>
        <begin position="68"/>
        <end position="87"/>
    </location>
</feature>
<feature type="region of interest" description="Disordered" evidence="1">
    <location>
        <begin position="1"/>
        <end position="25"/>
    </location>
</feature>
<dbReference type="PANTHER" id="PTHR23524:SF1">
    <property type="entry name" value="MRH DOMAIN-CONTAINING PROTEIN-RELATED"/>
    <property type="match status" value="1"/>
</dbReference>
<comment type="caution">
    <text evidence="3">The sequence shown here is derived from an EMBL/GenBank/DDBJ whole genome shotgun (WGS) entry which is preliminary data.</text>
</comment>
<feature type="transmembrane region" description="Helical" evidence="2">
    <location>
        <begin position="373"/>
        <end position="392"/>
    </location>
</feature>
<evidence type="ECO:0000256" key="1">
    <source>
        <dbReference type="SAM" id="MobiDB-lite"/>
    </source>
</evidence>
<protein>
    <submittedName>
        <fullName evidence="3">Putative mfs</fullName>
    </submittedName>
</protein>
<dbReference type="EMBL" id="LCWF01000111">
    <property type="protein sequence ID" value="KKY18957.1"/>
    <property type="molecule type" value="Genomic_DNA"/>
</dbReference>
<accession>A0A0G2E7I1</accession>
<dbReference type="OrthoDB" id="18110at2759"/>
<feature type="compositionally biased region" description="Polar residues" evidence="1">
    <location>
        <begin position="1"/>
        <end position="11"/>
    </location>
</feature>
<proteinExistence type="predicted"/>
<keyword evidence="2" id="KW-0812">Transmembrane</keyword>
<name>A0A0G2E7I1_PHACM</name>
<feature type="compositionally biased region" description="Acidic residues" evidence="1">
    <location>
        <begin position="299"/>
        <end position="318"/>
    </location>
</feature>
<feature type="transmembrane region" description="Helical" evidence="2">
    <location>
        <begin position="140"/>
        <end position="163"/>
    </location>
</feature>
<feature type="transmembrane region" description="Helical" evidence="2">
    <location>
        <begin position="203"/>
        <end position="221"/>
    </location>
</feature>